<dbReference type="Gene3D" id="3.30.565.10">
    <property type="entry name" value="Histidine kinase-like ATPase, C-terminal domain"/>
    <property type="match status" value="1"/>
</dbReference>
<dbReference type="SMART" id="SM00448">
    <property type="entry name" value="REC"/>
    <property type="match status" value="1"/>
</dbReference>
<dbReference type="InterPro" id="IPR035965">
    <property type="entry name" value="PAS-like_dom_sf"/>
</dbReference>
<protein>
    <recommendedName>
        <fullName evidence="3">Blue-light-activated histidine kinase</fullName>
        <ecNumber evidence="2">2.7.13.3</ecNumber>
    </recommendedName>
</protein>
<dbReference type="Pfam" id="PF08447">
    <property type="entry name" value="PAS_3"/>
    <property type="match status" value="1"/>
</dbReference>
<accession>A0ABT9Q2U1</accession>
<dbReference type="SUPFAM" id="SSF52172">
    <property type="entry name" value="CheY-like"/>
    <property type="match status" value="1"/>
</dbReference>
<organism evidence="12 13">
    <name type="scientific">Neorhizobium huautlense</name>
    <dbReference type="NCBI Taxonomy" id="67774"/>
    <lineage>
        <taxon>Bacteria</taxon>
        <taxon>Pseudomonadati</taxon>
        <taxon>Pseudomonadota</taxon>
        <taxon>Alphaproteobacteria</taxon>
        <taxon>Hyphomicrobiales</taxon>
        <taxon>Rhizobiaceae</taxon>
        <taxon>Rhizobium/Agrobacterium group</taxon>
        <taxon>Neorhizobium</taxon>
    </lineage>
</organism>
<evidence type="ECO:0000256" key="8">
    <source>
        <dbReference type="ARBA" id="ARBA00022840"/>
    </source>
</evidence>
<dbReference type="PANTHER" id="PTHR41523:SF8">
    <property type="entry name" value="ETHYLENE RESPONSE SENSOR PROTEIN"/>
    <property type="match status" value="1"/>
</dbReference>
<dbReference type="Gene3D" id="3.30.450.40">
    <property type="match status" value="2"/>
</dbReference>
<dbReference type="SUPFAM" id="SSF55785">
    <property type="entry name" value="PYP-like sensor domain (PAS domain)"/>
    <property type="match status" value="1"/>
</dbReference>
<comment type="caution">
    <text evidence="12">The sequence shown here is derived from an EMBL/GenBank/DDBJ whole genome shotgun (WGS) entry which is preliminary data.</text>
</comment>
<dbReference type="PROSITE" id="PS50110">
    <property type="entry name" value="RESPONSE_REGULATORY"/>
    <property type="match status" value="1"/>
</dbReference>
<dbReference type="InterPro" id="IPR001789">
    <property type="entry name" value="Sig_transdc_resp-reg_receiver"/>
</dbReference>
<evidence type="ECO:0000256" key="2">
    <source>
        <dbReference type="ARBA" id="ARBA00012438"/>
    </source>
</evidence>
<evidence type="ECO:0000256" key="3">
    <source>
        <dbReference type="ARBA" id="ARBA00021740"/>
    </source>
</evidence>
<feature type="domain" description="Response regulatory" evidence="10">
    <location>
        <begin position="860"/>
        <end position="970"/>
    </location>
</feature>
<dbReference type="Pfam" id="PF07536">
    <property type="entry name" value="HWE_HK"/>
    <property type="match status" value="1"/>
</dbReference>
<evidence type="ECO:0000313" key="12">
    <source>
        <dbReference type="EMBL" id="MDP9840409.1"/>
    </source>
</evidence>
<dbReference type="Gene3D" id="3.40.50.2300">
    <property type="match status" value="1"/>
</dbReference>
<keyword evidence="7" id="KW-0418">Kinase</keyword>
<keyword evidence="5" id="KW-0808">Transferase</keyword>
<feature type="domain" description="PAS" evidence="11">
    <location>
        <begin position="510"/>
        <end position="583"/>
    </location>
</feature>
<keyword evidence="13" id="KW-1185">Reference proteome</keyword>
<evidence type="ECO:0000259" key="11">
    <source>
        <dbReference type="PROSITE" id="PS50112"/>
    </source>
</evidence>
<dbReference type="InterPro" id="IPR000014">
    <property type="entry name" value="PAS"/>
</dbReference>
<dbReference type="EC" id="2.7.13.3" evidence="2"/>
<evidence type="ECO:0000256" key="1">
    <source>
        <dbReference type="ARBA" id="ARBA00000085"/>
    </source>
</evidence>
<dbReference type="InterPro" id="IPR011102">
    <property type="entry name" value="Sig_transdc_His_kinase_HWE"/>
</dbReference>
<evidence type="ECO:0000256" key="4">
    <source>
        <dbReference type="ARBA" id="ARBA00022553"/>
    </source>
</evidence>
<dbReference type="InterPro" id="IPR013655">
    <property type="entry name" value="PAS_fold_3"/>
</dbReference>
<dbReference type="InterPro" id="IPR036890">
    <property type="entry name" value="HATPase_C_sf"/>
</dbReference>
<dbReference type="CDD" id="cd00130">
    <property type="entry name" value="PAS"/>
    <property type="match status" value="1"/>
</dbReference>
<evidence type="ECO:0000256" key="6">
    <source>
        <dbReference type="ARBA" id="ARBA00022741"/>
    </source>
</evidence>
<dbReference type="InterPro" id="IPR003018">
    <property type="entry name" value="GAF"/>
</dbReference>
<keyword evidence="8" id="KW-0067">ATP-binding</keyword>
<dbReference type="SMART" id="SM00065">
    <property type="entry name" value="GAF"/>
    <property type="match status" value="2"/>
</dbReference>
<proteinExistence type="predicted"/>
<keyword evidence="6" id="KW-0547">Nucleotide-binding</keyword>
<gene>
    <name evidence="12" type="ORF">J2T09_005196</name>
</gene>
<evidence type="ECO:0000256" key="9">
    <source>
        <dbReference type="PROSITE-ProRule" id="PRU00169"/>
    </source>
</evidence>
<name>A0ABT9Q2U1_9HYPH</name>
<dbReference type="Proteomes" id="UP001241472">
    <property type="component" value="Unassembled WGS sequence"/>
</dbReference>
<sequence length="970" mass="107097">MFNLNTNSDDSHQLMGAIDWNTTPLGPPATWSSRILGQVEMILLSRQPMYIALGPDLRFIYNDAYRTIIGARHPSAFGTPMREVFADIWAELDQLFDDVLHGTPQVVENTKISTPWREGRPFGWFSFGLVPVYDDSGKIAGFTASIFETTKYQEAKQLLLESEERQAYLLSLSDALRDLGSADEIRVAAAEVLGRHLGACQVAYAEHDDDAHFIITKNYVDGVSDASGRYSYANFGTDLLVDLQAGRPRIVPDVRADDRLDQAGKLALLHHGIQASLNIPLVKSGKLVAFIGVNYPAPHDFKEEEIEHVRETAERTWAAVERARGEAILREEEEWLGAQNEAFQLAMDGAPIGKTLELLGQSAVSRIAGARYAFYVRYPNADELKHVVGMSDDYAASVDRFKISEDSLSCGLAVATGSPIITSDVHQEPRWKPWLWMADAHSFRGCWSYPIRTSRGKVVGSFALYFSDPRHATQRERDIAGRVTYAAAIIISRSQEAEERARAEDALRLSEERFQQFAKASASGLWIRDAETLTMEFMSPALSTIYGVDSSELLGEEKQWASMIIPEDRDSAVNHLLQARQGASAVHEFRIQRVSDQAFRWIRNTDFPLRDNGDIPRVGGIAEDVTEAKLSAEHQGVLLAELQHRVRNLMGMIRVMANRSASGPSSVEEYRSSLEGRLLALARVQTLLTRQANLGGSLRNIVETEIAAQAHHPSQYTLSGPDVMLSPKAVEVLTLAFHELSTNALKYGALSIPEGTVTVRWVVEEERGKPWLSLDWIESGAPFREPPSRRGFGSELIEMKIPYELRGTGKIMFDGGQASCQLRIPLRIAESILATDAPTPVKIHGGSLDMTDAPDLSGRSILIVEDDYYMASDFASVLRSAGAEVLGPCPSEEAALSVLEHTTPTGALLDLNLGGGGPRFEIARILEGRGIPFMFITGYDPDVIPTEMETIARLQKPVPLRAIVEALALL</sequence>
<comment type="catalytic activity">
    <reaction evidence="1">
        <text>ATP + protein L-histidine = ADP + protein N-phospho-L-histidine.</text>
        <dbReference type="EC" id="2.7.13.3"/>
    </reaction>
</comment>
<dbReference type="InterPro" id="IPR029016">
    <property type="entry name" value="GAF-like_dom_sf"/>
</dbReference>
<reference evidence="12 13" key="1">
    <citation type="submission" date="2023-07" db="EMBL/GenBank/DDBJ databases">
        <title>Sorghum-associated microbial communities from plants grown in Nebraska, USA.</title>
        <authorList>
            <person name="Schachtman D."/>
        </authorList>
    </citation>
    <scope>NUCLEOTIDE SEQUENCE [LARGE SCALE GENOMIC DNA]</scope>
    <source>
        <strain evidence="12 13">DS1307</strain>
    </source>
</reference>
<dbReference type="Gene3D" id="3.30.450.20">
    <property type="entry name" value="PAS domain"/>
    <property type="match status" value="2"/>
</dbReference>
<dbReference type="SMART" id="SM00091">
    <property type="entry name" value="PAS"/>
    <property type="match status" value="1"/>
</dbReference>
<evidence type="ECO:0000259" key="10">
    <source>
        <dbReference type="PROSITE" id="PS50110"/>
    </source>
</evidence>
<evidence type="ECO:0000256" key="5">
    <source>
        <dbReference type="ARBA" id="ARBA00022679"/>
    </source>
</evidence>
<dbReference type="InterPro" id="IPR011006">
    <property type="entry name" value="CheY-like_superfamily"/>
</dbReference>
<dbReference type="SUPFAM" id="SSF55781">
    <property type="entry name" value="GAF domain-like"/>
    <property type="match status" value="2"/>
</dbReference>
<dbReference type="EMBL" id="JAUSRF010000026">
    <property type="protein sequence ID" value="MDP9840409.1"/>
    <property type="molecule type" value="Genomic_DNA"/>
</dbReference>
<keyword evidence="4 9" id="KW-0597">Phosphoprotein</keyword>
<evidence type="ECO:0000256" key="7">
    <source>
        <dbReference type="ARBA" id="ARBA00022777"/>
    </source>
</evidence>
<dbReference type="PANTHER" id="PTHR41523">
    <property type="entry name" value="TWO-COMPONENT SYSTEM SENSOR PROTEIN"/>
    <property type="match status" value="1"/>
</dbReference>
<dbReference type="NCBIfam" id="TIGR00229">
    <property type="entry name" value="sensory_box"/>
    <property type="match status" value="1"/>
</dbReference>
<dbReference type="Pfam" id="PF13185">
    <property type="entry name" value="GAF_2"/>
    <property type="match status" value="2"/>
</dbReference>
<dbReference type="SMART" id="SM00911">
    <property type="entry name" value="HWE_HK"/>
    <property type="match status" value="1"/>
</dbReference>
<feature type="modified residue" description="4-aspartylphosphate" evidence="9">
    <location>
        <position position="910"/>
    </location>
</feature>
<dbReference type="PROSITE" id="PS50112">
    <property type="entry name" value="PAS"/>
    <property type="match status" value="1"/>
</dbReference>
<evidence type="ECO:0000313" key="13">
    <source>
        <dbReference type="Proteomes" id="UP001241472"/>
    </source>
</evidence>
<dbReference type="RefSeq" id="WP_306839914.1">
    <property type="nucleotide sequence ID" value="NZ_JAUSRF010000026.1"/>
</dbReference>